<sequence length="158" mass="17406">MCVQPVDVFGNVRMANAKEEKRSMPTLASMPPDPVDEHPLMGAEVSPHERSQTYYDQVVLCGWCCDNFISMITDFVDGHSAVLPAAEGFDVLLNMMEHCKNISGIMELAEEARVLCTSPPDRSSGRSIRMCITQLIGMKVNLILQFLSSDREAVVAGL</sequence>
<protein>
    <submittedName>
        <fullName evidence="2">Uncharacterized protein</fullName>
    </submittedName>
</protein>
<proteinExistence type="predicted"/>
<evidence type="ECO:0000313" key="1">
    <source>
        <dbReference type="Proteomes" id="UP000887564"/>
    </source>
</evidence>
<organism evidence="1 2">
    <name type="scientific">Parascaris equorum</name>
    <name type="common">Equine roundworm</name>
    <dbReference type="NCBI Taxonomy" id="6256"/>
    <lineage>
        <taxon>Eukaryota</taxon>
        <taxon>Metazoa</taxon>
        <taxon>Ecdysozoa</taxon>
        <taxon>Nematoda</taxon>
        <taxon>Chromadorea</taxon>
        <taxon>Rhabditida</taxon>
        <taxon>Spirurina</taxon>
        <taxon>Ascaridomorpha</taxon>
        <taxon>Ascaridoidea</taxon>
        <taxon>Ascarididae</taxon>
        <taxon>Parascaris</taxon>
    </lineage>
</organism>
<accession>A0A914S997</accession>
<keyword evidence="1" id="KW-1185">Reference proteome</keyword>
<reference evidence="2" key="1">
    <citation type="submission" date="2022-11" db="UniProtKB">
        <authorList>
            <consortium name="WormBaseParasite"/>
        </authorList>
    </citation>
    <scope>IDENTIFICATION</scope>
</reference>
<dbReference type="Proteomes" id="UP000887564">
    <property type="component" value="Unplaced"/>
</dbReference>
<evidence type="ECO:0000313" key="2">
    <source>
        <dbReference type="WBParaSite" id="PEQ_0001074101-mRNA-1"/>
    </source>
</evidence>
<name>A0A914S997_PAREQ</name>
<dbReference type="WBParaSite" id="PEQ_0001074101-mRNA-1">
    <property type="protein sequence ID" value="PEQ_0001074101-mRNA-1"/>
    <property type="gene ID" value="PEQ_0001074101"/>
</dbReference>
<dbReference type="AlphaFoldDB" id="A0A914S997"/>